<dbReference type="Pfam" id="PF25293">
    <property type="entry name" value="Beta-prop_EMC1_N"/>
    <property type="match status" value="1"/>
</dbReference>
<comment type="similarity">
    <text evidence="2">Belongs to the EMC1 family.</text>
</comment>
<evidence type="ECO:0000313" key="15">
    <source>
        <dbReference type="EMBL" id="KAF1816406.1"/>
    </source>
</evidence>
<evidence type="ECO:0000256" key="5">
    <source>
        <dbReference type="ARBA" id="ARBA00022692"/>
    </source>
</evidence>
<evidence type="ECO:0000256" key="6">
    <source>
        <dbReference type="ARBA" id="ARBA00022729"/>
    </source>
</evidence>
<name>A0A6G1GER5_9PEZI</name>
<dbReference type="Proteomes" id="UP000504638">
    <property type="component" value="Unplaced"/>
</dbReference>
<protein>
    <recommendedName>
        <fullName evidence="4">ER membrane protein complex subunit 1</fullName>
    </recommendedName>
</protein>
<evidence type="ECO:0000313" key="17">
    <source>
        <dbReference type="RefSeq" id="XP_033538037.1"/>
    </source>
</evidence>
<dbReference type="Pfam" id="PF07774">
    <property type="entry name" value="EMC1_C"/>
    <property type="match status" value="1"/>
</dbReference>
<keyword evidence="5 11" id="KW-0812">Transmembrane</keyword>
<keyword evidence="10" id="KW-0325">Glycoprotein</keyword>
<keyword evidence="9 11" id="KW-0472">Membrane</keyword>
<evidence type="ECO:0000256" key="7">
    <source>
        <dbReference type="ARBA" id="ARBA00022824"/>
    </source>
</evidence>
<feature type="signal peptide" evidence="12">
    <location>
        <begin position="1"/>
        <end position="28"/>
    </location>
</feature>
<dbReference type="InterPro" id="IPR015943">
    <property type="entry name" value="WD40/YVTN_repeat-like_dom_sf"/>
</dbReference>
<evidence type="ECO:0000259" key="13">
    <source>
        <dbReference type="Pfam" id="PF07774"/>
    </source>
</evidence>
<sequence>MPPRWLLSAATSCLLPALLLGNLPSASAVFADEAYKSDFHLSLIGYPRNPDLTFFQAPYSGSKGSLLYTVTDKNVIAAVNPKDGSTVWRQLLEHNSSSPTESFLRPGPAQDVVVSGSGHKVEAWSAADGKQAWRNDVKSGQVRDVEVLQIEEGKEGAEKDVLALVQDEKTSILKRLNGKTGEVVWESLDTSGDIPFQLSSSLTTIFVVSYTSTLIGGNVKVKVASYDPQTGRNIDKQTLSTEIDISHPENIFVGANSAAPVIVWADTSSKTLKVNVLGSKSISSFSIDSPTGEEIRDVSVHAPHQPNALPHFLVHYQTGKTHWAEVFHINVKKGKVTKAYDLPKLSGTGAFSVSTIDANVYFTRVTDDEIIIVSSASHGILSRWPKKPVVPATQRLVLPHAVQASSEVVAKPGNTFAVRSVVLYSDGDWKLVKNGEEDWIRPEALAYADEAVFVDPPEDLSLALNLEVEGHENVVKGFFHRAKRHLHDLQSLPARLEQLPQLVLGSFFKKSESILVRGKRYGFDKILAIATTEGRLLGLDFAEGGKVMWNINLKALDPNEQWSPVKLDTAVAGTITVQGYQSKKVLEFNATTGLPLTPEQLVNRVAVATPETPARLSVYYDFSEINNVVQGYQSPDGIERQELWTFQPPPGERIIVVTSRAAHDPVASIGRVLGDRRVLYKYLNPNLVLITSVSEASGKATFTVLDGVSSNVLHTSTHVGVDTSQPIPAILSENWLAYSFTLNTSSSAASAKGSSLTFTEFYESSIPDDRGPLGASDEVSSVGKNDLSLPHVVSASYLIPHPLSYLTTTSTLQGITTRSLLGITHSSDYPTTLYSLPTNALSARRPVGRDPTPQEAMEGLSRYAPVFDLAPPWAINHKREIWGLKKVISSPSGLESTSLVFAWGLDLFGTVTAPSGTFDMLGGGFDKIQMLITVAGLWAGVLGVAPFVRRKQINTPWQMS</sequence>
<feature type="domain" description="EMC1 first beta-propeller" evidence="14">
    <location>
        <begin position="28"/>
        <end position="443"/>
    </location>
</feature>
<feature type="transmembrane region" description="Helical" evidence="11">
    <location>
        <begin position="928"/>
        <end position="948"/>
    </location>
</feature>
<proteinExistence type="inferred from homology"/>
<dbReference type="GO" id="GO:0034975">
    <property type="term" value="P:protein folding in endoplasmic reticulum"/>
    <property type="evidence" value="ECO:0007669"/>
    <property type="project" value="TreeGrafter"/>
</dbReference>
<evidence type="ECO:0000256" key="10">
    <source>
        <dbReference type="ARBA" id="ARBA00023180"/>
    </source>
</evidence>
<dbReference type="SUPFAM" id="SSF50998">
    <property type="entry name" value="Quinoprotein alcohol dehydrogenase-like"/>
    <property type="match status" value="1"/>
</dbReference>
<keyword evidence="7" id="KW-0256">Endoplasmic reticulum</keyword>
<evidence type="ECO:0000256" key="4">
    <source>
        <dbReference type="ARBA" id="ARBA00020824"/>
    </source>
</evidence>
<dbReference type="Gene3D" id="2.130.10.10">
    <property type="entry name" value="YVTN repeat-like/Quinoprotein amine dehydrogenase"/>
    <property type="match status" value="1"/>
</dbReference>
<dbReference type="RefSeq" id="XP_033538037.1">
    <property type="nucleotide sequence ID" value="XM_033678633.1"/>
</dbReference>
<dbReference type="PANTHER" id="PTHR21573:SF0">
    <property type="entry name" value="ER MEMBRANE PROTEIN COMPLEX SUBUNIT 1"/>
    <property type="match status" value="1"/>
</dbReference>
<evidence type="ECO:0000256" key="8">
    <source>
        <dbReference type="ARBA" id="ARBA00022989"/>
    </source>
</evidence>
<keyword evidence="16" id="KW-1185">Reference proteome</keyword>
<evidence type="ECO:0000256" key="12">
    <source>
        <dbReference type="SAM" id="SignalP"/>
    </source>
</evidence>
<dbReference type="InterPro" id="IPR011047">
    <property type="entry name" value="Quinoprotein_ADH-like_sf"/>
</dbReference>
<feature type="chain" id="PRO_5044632061" description="ER membrane protein complex subunit 1" evidence="12">
    <location>
        <begin position="29"/>
        <end position="960"/>
    </location>
</feature>
<comment type="subunit">
    <text evidence="3">Component of the ER membrane protein complex (EMC).</text>
</comment>
<evidence type="ECO:0000256" key="2">
    <source>
        <dbReference type="ARBA" id="ARBA00007904"/>
    </source>
</evidence>
<keyword evidence="6 12" id="KW-0732">Signal</keyword>
<dbReference type="GeneID" id="54419203"/>
<evidence type="ECO:0000259" key="14">
    <source>
        <dbReference type="Pfam" id="PF25293"/>
    </source>
</evidence>
<dbReference type="GO" id="GO:0072546">
    <property type="term" value="C:EMC complex"/>
    <property type="evidence" value="ECO:0007669"/>
    <property type="project" value="InterPro"/>
</dbReference>
<dbReference type="EMBL" id="ML975150">
    <property type="protein sequence ID" value="KAF1816406.1"/>
    <property type="molecule type" value="Genomic_DNA"/>
</dbReference>
<accession>A0A6G1GER5</accession>
<evidence type="ECO:0000256" key="9">
    <source>
        <dbReference type="ARBA" id="ARBA00023136"/>
    </source>
</evidence>
<comment type="subcellular location">
    <subcellularLocation>
        <location evidence="1">Endoplasmic reticulum membrane</location>
        <topology evidence="1">Single-pass type I membrane protein</topology>
    </subcellularLocation>
</comment>
<dbReference type="InterPro" id="IPR011678">
    <property type="entry name" value="EMC1_C"/>
</dbReference>
<organism evidence="15">
    <name type="scientific">Eremomyces bilateralis CBS 781.70</name>
    <dbReference type="NCBI Taxonomy" id="1392243"/>
    <lineage>
        <taxon>Eukaryota</taxon>
        <taxon>Fungi</taxon>
        <taxon>Dikarya</taxon>
        <taxon>Ascomycota</taxon>
        <taxon>Pezizomycotina</taxon>
        <taxon>Dothideomycetes</taxon>
        <taxon>Dothideomycetes incertae sedis</taxon>
        <taxon>Eremomycetales</taxon>
        <taxon>Eremomycetaceae</taxon>
        <taxon>Eremomyces</taxon>
    </lineage>
</organism>
<evidence type="ECO:0000256" key="3">
    <source>
        <dbReference type="ARBA" id="ARBA00011276"/>
    </source>
</evidence>
<dbReference type="AlphaFoldDB" id="A0A6G1GER5"/>
<dbReference type="OrthoDB" id="28092at2759"/>
<dbReference type="InterPro" id="IPR058545">
    <property type="entry name" value="Beta-prop_EMC1_1st"/>
</dbReference>
<evidence type="ECO:0000256" key="11">
    <source>
        <dbReference type="SAM" id="Phobius"/>
    </source>
</evidence>
<feature type="domain" description="ER membrane protein complex subunit 1 C-terminal" evidence="13">
    <location>
        <begin position="732"/>
        <end position="957"/>
    </location>
</feature>
<gene>
    <name evidence="15 17" type="ORF">P152DRAFT_454675</name>
</gene>
<reference evidence="17" key="3">
    <citation type="submission" date="2025-04" db="UniProtKB">
        <authorList>
            <consortium name="RefSeq"/>
        </authorList>
    </citation>
    <scope>IDENTIFICATION</scope>
    <source>
        <strain evidence="17">CBS 781.70</strain>
    </source>
</reference>
<keyword evidence="8 11" id="KW-1133">Transmembrane helix</keyword>
<reference evidence="15 17" key="1">
    <citation type="submission" date="2020-01" db="EMBL/GenBank/DDBJ databases">
        <authorList>
            <consortium name="DOE Joint Genome Institute"/>
            <person name="Haridas S."/>
            <person name="Albert R."/>
            <person name="Binder M."/>
            <person name="Bloem J."/>
            <person name="Labutti K."/>
            <person name="Salamov A."/>
            <person name="Andreopoulos B."/>
            <person name="Baker S.E."/>
            <person name="Barry K."/>
            <person name="Bills G."/>
            <person name="Bluhm B.H."/>
            <person name="Cannon C."/>
            <person name="Castanera R."/>
            <person name="Culley D.E."/>
            <person name="Daum C."/>
            <person name="Ezra D."/>
            <person name="Gonzalez J.B."/>
            <person name="Henrissat B."/>
            <person name="Kuo A."/>
            <person name="Liang C."/>
            <person name="Lipzen A."/>
            <person name="Lutzoni F."/>
            <person name="Magnuson J."/>
            <person name="Mondo S."/>
            <person name="Nolan M."/>
            <person name="Ohm R."/>
            <person name="Pangilinan J."/>
            <person name="Park H.-J."/>
            <person name="Ramirez L."/>
            <person name="Alfaro M."/>
            <person name="Sun H."/>
            <person name="Tritt A."/>
            <person name="Yoshinaga Y."/>
            <person name="Zwiers L.-H."/>
            <person name="Turgeon B.G."/>
            <person name="Goodwin S.B."/>
            <person name="Spatafora J.W."/>
            <person name="Crous P.W."/>
            <person name="Grigoriev I.V."/>
        </authorList>
    </citation>
    <scope>NUCLEOTIDE SEQUENCE</scope>
    <source>
        <strain evidence="15 17">CBS 781.70</strain>
    </source>
</reference>
<evidence type="ECO:0000313" key="16">
    <source>
        <dbReference type="Proteomes" id="UP000504638"/>
    </source>
</evidence>
<reference evidence="17" key="2">
    <citation type="submission" date="2020-04" db="EMBL/GenBank/DDBJ databases">
        <authorList>
            <consortium name="NCBI Genome Project"/>
        </authorList>
    </citation>
    <scope>NUCLEOTIDE SEQUENCE</scope>
    <source>
        <strain evidence="17">CBS 781.70</strain>
    </source>
</reference>
<dbReference type="PANTHER" id="PTHR21573">
    <property type="entry name" value="ER MEMBRANE PROTEIN COMPLEX SUBUNIT 1"/>
    <property type="match status" value="1"/>
</dbReference>
<evidence type="ECO:0000256" key="1">
    <source>
        <dbReference type="ARBA" id="ARBA00004115"/>
    </source>
</evidence>
<dbReference type="InterPro" id="IPR026895">
    <property type="entry name" value="EMC1"/>
</dbReference>